<sequence>MVRTIASYCMESWPNHRHLWSLFTFGMFWDGYFWLNSIDTVPFRVLTFGGRRWPTSSETSYRVSEFRFVCGGVSGSKGILSFG</sequence>
<name>A0A7E4USL6_PANRE</name>
<reference evidence="1" key="1">
    <citation type="journal article" date="2013" name="Genetics">
        <title>The draft genome and transcriptome of Panagrellus redivivus are shaped by the harsh demands of a free-living lifestyle.</title>
        <authorList>
            <person name="Srinivasan J."/>
            <person name="Dillman A.R."/>
            <person name="Macchietto M.G."/>
            <person name="Heikkinen L."/>
            <person name="Lakso M."/>
            <person name="Fracchia K.M."/>
            <person name="Antoshechkin I."/>
            <person name="Mortazavi A."/>
            <person name="Wong G."/>
            <person name="Sternberg P.W."/>
        </authorList>
    </citation>
    <scope>NUCLEOTIDE SEQUENCE [LARGE SCALE GENOMIC DNA]</scope>
    <source>
        <strain evidence="1">MT8872</strain>
    </source>
</reference>
<reference evidence="2" key="2">
    <citation type="submission" date="2020-10" db="UniProtKB">
        <authorList>
            <consortium name="WormBaseParasite"/>
        </authorList>
    </citation>
    <scope>IDENTIFICATION</scope>
</reference>
<dbReference type="WBParaSite" id="Pan_g12348.t1">
    <property type="protein sequence ID" value="Pan_g12348.t1"/>
    <property type="gene ID" value="Pan_g12348"/>
</dbReference>
<keyword evidence="1" id="KW-1185">Reference proteome</keyword>
<evidence type="ECO:0000313" key="1">
    <source>
        <dbReference type="Proteomes" id="UP000492821"/>
    </source>
</evidence>
<evidence type="ECO:0000313" key="2">
    <source>
        <dbReference type="WBParaSite" id="Pan_g12348.t1"/>
    </source>
</evidence>
<proteinExistence type="predicted"/>
<organism evidence="1 2">
    <name type="scientific">Panagrellus redivivus</name>
    <name type="common">Microworm</name>
    <dbReference type="NCBI Taxonomy" id="6233"/>
    <lineage>
        <taxon>Eukaryota</taxon>
        <taxon>Metazoa</taxon>
        <taxon>Ecdysozoa</taxon>
        <taxon>Nematoda</taxon>
        <taxon>Chromadorea</taxon>
        <taxon>Rhabditida</taxon>
        <taxon>Tylenchina</taxon>
        <taxon>Panagrolaimomorpha</taxon>
        <taxon>Panagrolaimoidea</taxon>
        <taxon>Panagrolaimidae</taxon>
        <taxon>Panagrellus</taxon>
    </lineage>
</organism>
<dbReference type="AlphaFoldDB" id="A0A7E4USL6"/>
<protein>
    <submittedName>
        <fullName evidence="2">Secreted protein</fullName>
    </submittedName>
</protein>
<accession>A0A7E4USL6</accession>
<dbReference type="Proteomes" id="UP000492821">
    <property type="component" value="Unassembled WGS sequence"/>
</dbReference>